<name>A0A099KMG9_COLPS</name>
<dbReference type="SUPFAM" id="SSF51445">
    <property type="entry name" value="(Trans)glycosidases"/>
    <property type="match status" value="1"/>
</dbReference>
<evidence type="ECO:0000313" key="8">
    <source>
        <dbReference type="Proteomes" id="UP000029868"/>
    </source>
</evidence>
<evidence type="ECO:0000259" key="6">
    <source>
        <dbReference type="Pfam" id="PF00933"/>
    </source>
</evidence>
<dbReference type="AlphaFoldDB" id="A0A099KMG9"/>
<dbReference type="Pfam" id="PF00933">
    <property type="entry name" value="Glyco_hydro_3"/>
    <property type="match status" value="1"/>
</dbReference>
<dbReference type="GO" id="GO:0004563">
    <property type="term" value="F:beta-N-acetylhexosaminidase activity"/>
    <property type="evidence" value="ECO:0007669"/>
    <property type="project" value="UniProtKB-EC"/>
</dbReference>
<reference evidence="7 8" key="1">
    <citation type="submission" date="2014-08" db="EMBL/GenBank/DDBJ databases">
        <title>Genomic and Phenotypic Diversity of Colwellia psychrerythraea strains from Disparate Marine Basins.</title>
        <authorList>
            <person name="Techtmann S.M."/>
            <person name="Stelling S.C."/>
            <person name="Utturkar S.M."/>
            <person name="Alshibli N."/>
            <person name="Harris A."/>
            <person name="Brown S.D."/>
            <person name="Hazen T.C."/>
        </authorList>
    </citation>
    <scope>NUCLEOTIDE SEQUENCE [LARGE SCALE GENOMIC DNA]</scope>
    <source>
        <strain evidence="7 8">GAB14E</strain>
    </source>
</reference>
<evidence type="ECO:0000256" key="3">
    <source>
        <dbReference type="ARBA" id="ARBA00012663"/>
    </source>
</evidence>
<dbReference type="PROSITE" id="PS51257">
    <property type="entry name" value="PROKAR_LIPOPROTEIN"/>
    <property type="match status" value="1"/>
</dbReference>
<dbReference type="Proteomes" id="UP000029868">
    <property type="component" value="Unassembled WGS sequence"/>
</dbReference>
<dbReference type="PANTHER" id="PTHR30480">
    <property type="entry name" value="BETA-HEXOSAMINIDASE-RELATED"/>
    <property type="match status" value="1"/>
</dbReference>
<comment type="caution">
    <text evidence="7">The sequence shown here is derived from an EMBL/GenBank/DDBJ whole genome shotgun (WGS) entry which is preliminary data.</text>
</comment>
<dbReference type="Gene3D" id="3.40.50.1700">
    <property type="entry name" value="Glycoside hydrolase family 3 C-terminal domain"/>
    <property type="match status" value="1"/>
</dbReference>
<accession>A0A099KMG9</accession>
<dbReference type="OrthoDB" id="9786661at2"/>
<dbReference type="PANTHER" id="PTHR30480:SF13">
    <property type="entry name" value="BETA-HEXOSAMINIDASE"/>
    <property type="match status" value="1"/>
</dbReference>
<feature type="domain" description="Glycoside hydrolase family 3 N-terminal" evidence="6">
    <location>
        <begin position="93"/>
        <end position="418"/>
    </location>
</feature>
<dbReference type="InterPro" id="IPR050226">
    <property type="entry name" value="NagZ_Beta-hexosaminidase"/>
</dbReference>
<dbReference type="GO" id="GO:0005975">
    <property type="term" value="P:carbohydrate metabolic process"/>
    <property type="evidence" value="ECO:0007669"/>
    <property type="project" value="InterPro"/>
</dbReference>
<evidence type="ECO:0000256" key="4">
    <source>
        <dbReference type="ARBA" id="ARBA00022801"/>
    </source>
</evidence>
<comment type="catalytic activity">
    <reaction evidence="1">
        <text>Hydrolysis of terminal non-reducing N-acetyl-D-hexosamine residues in N-acetyl-beta-D-hexosaminides.</text>
        <dbReference type="EC" id="3.2.1.52"/>
    </reaction>
</comment>
<comment type="similarity">
    <text evidence="2">Belongs to the glycosyl hydrolase 3 family.</text>
</comment>
<dbReference type="InterPro" id="IPR017853">
    <property type="entry name" value="GH"/>
</dbReference>
<dbReference type="RefSeq" id="WP_052093768.1">
    <property type="nucleotide sequence ID" value="NZ_JQEC01000040.1"/>
</dbReference>
<dbReference type="EMBL" id="JQEC01000040">
    <property type="protein sequence ID" value="KGJ91631.1"/>
    <property type="molecule type" value="Genomic_DNA"/>
</dbReference>
<proteinExistence type="inferred from homology"/>
<evidence type="ECO:0000256" key="1">
    <source>
        <dbReference type="ARBA" id="ARBA00001231"/>
    </source>
</evidence>
<dbReference type="Gene3D" id="3.20.20.300">
    <property type="entry name" value="Glycoside hydrolase, family 3, N-terminal domain"/>
    <property type="match status" value="1"/>
</dbReference>
<evidence type="ECO:0000256" key="5">
    <source>
        <dbReference type="ARBA" id="ARBA00023295"/>
    </source>
</evidence>
<dbReference type="PATRIC" id="fig|28229.3.peg.2831"/>
<dbReference type="InterPro" id="IPR036962">
    <property type="entry name" value="Glyco_hydro_3_N_sf"/>
</dbReference>
<dbReference type="GO" id="GO:0009254">
    <property type="term" value="P:peptidoglycan turnover"/>
    <property type="evidence" value="ECO:0007669"/>
    <property type="project" value="TreeGrafter"/>
</dbReference>
<dbReference type="InterPro" id="IPR001764">
    <property type="entry name" value="Glyco_hydro_3_N"/>
</dbReference>
<evidence type="ECO:0000256" key="2">
    <source>
        <dbReference type="ARBA" id="ARBA00005336"/>
    </source>
</evidence>
<evidence type="ECO:0000313" key="7">
    <source>
        <dbReference type="EMBL" id="KGJ91631.1"/>
    </source>
</evidence>
<sequence>MNKPSVTLLIKTPIHLIVRTLIIIISLALGACQSQAIEKNMTTKSNHLVFTEFEQQIAQRMSLDIRYFCADINGKPSVPTSKHCRQAVTVLPNELAQLIRSTNVGGIVLFAENVQEIAQVVKLNHDIQQAALQSPQAKPLIISMDQEGGRVARFTKMTTFAGNMAIGASYQQHGTHFASQVNGVIAKELKALGINNNYAPVVDVNTNVDNPVINTRSFGESPEQVAELGASAVNAIQAQGVMATLKHFPGHGDTHVDSHLGLPRVDHDRTTIDKVDLAPFAWAIKHSDPAMIMTAHIQYPTLDDSVFVSKNGEKLIRPATMSRKILTNLLREDMAFEGIIATDALDMAGVSHFFSEVEAVVETFIAGADLAVMPFKVRTPADIVAFNDFIKAVAKSLRQRIEQGNYHAEEFKESVARLNKYKEQYVDVSDLSLAQQILTAKSIIANDHHLDTEQALADAAVTVLKDNQRLPLNATTIKHIHLVVANQRELEALNYATANALAKKLSKSELAAVKVSTFVAETNQFDAQAESLLAQSDVVIATVDIKTASLVDLGGMDDLKPSYGSAAQQQQKLSYATLLKQVLIVANKIKTPAILIAKGSPFLINEYSELADTVLLNFDDRVYLDINQQAVSPGFNASMAVIVNEVKEQGQLPVTLKK</sequence>
<dbReference type="EC" id="3.2.1.52" evidence="3"/>
<organism evidence="7 8">
    <name type="scientific">Colwellia psychrerythraea</name>
    <name type="common">Vibrio psychroerythus</name>
    <dbReference type="NCBI Taxonomy" id="28229"/>
    <lineage>
        <taxon>Bacteria</taxon>
        <taxon>Pseudomonadati</taxon>
        <taxon>Pseudomonadota</taxon>
        <taxon>Gammaproteobacteria</taxon>
        <taxon>Alteromonadales</taxon>
        <taxon>Colwelliaceae</taxon>
        <taxon>Colwellia</taxon>
    </lineage>
</organism>
<keyword evidence="4 7" id="KW-0378">Hydrolase</keyword>
<dbReference type="InterPro" id="IPR036881">
    <property type="entry name" value="Glyco_hydro_3_C_sf"/>
</dbReference>
<keyword evidence="5 7" id="KW-0326">Glycosidase</keyword>
<gene>
    <name evidence="7" type="ORF">GAB14E_3113</name>
</gene>
<protein>
    <recommendedName>
        <fullName evidence="3">beta-N-acetylhexosaminidase</fullName>
        <ecNumber evidence="3">3.2.1.52</ecNumber>
    </recommendedName>
</protein>